<proteinExistence type="predicted"/>
<feature type="transmembrane region" description="Helical" evidence="1">
    <location>
        <begin position="220"/>
        <end position="241"/>
    </location>
</feature>
<comment type="caution">
    <text evidence="2">The sequence shown here is derived from an EMBL/GenBank/DDBJ whole genome shotgun (WGS) entry which is preliminary data.</text>
</comment>
<feature type="transmembrane region" description="Helical" evidence="1">
    <location>
        <begin position="297"/>
        <end position="320"/>
    </location>
</feature>
<evidence type="ECO:0000313" key="3">
    <source>
        <dbReference type="Proteomes" id="UP000553209"/>
    </source>
</evidence>
<feature type="transmembrane region" description="Helical" evidence="1">
    <location>
        <begin position="172"/>
        <end position="193"/>
    </location>
</feature>
<name>A0A7X6RRW2_9ACTN</name>
<gene>
    <name evidence="2" type="ORF">HGB44_22345</name>
</gene>
<keyword evidence="1" id="KW-0812">Transmembrane</keyword>
<keyword evidence="1" id="KW-1133">Transmembrane helix</keyword>
<feature type="transmembrane region" description="Helical" evidence="1">
    <location>
        <begin position="247"/>
        <end position="276"/>
    </location>
</feature>
<dbReference type="EMBL" id="JAAXPG010000023">
    <property type="protein sequence ID" value="NKZ00391.1"/>
    <property type="molecule type" value="Genomic_DNA"/>
</dbReference>
<accession>A0A7X6RRW2</accession>
<feature type="transmembrane region" description="Helical" evidence="1">
    <location>
        <begin position="610"/>
        <end position="628"/>
    </location>
</feature>
<dbReference type="RefSeq" id="WP_061080484.1">
    <property type="nucleotide sequence ID" value="NZ_JAAXPG010000023.1"/>
</dbReference>
<evidence type="ECO:0000313" key="2">
    <source>
        <dbReference type="EMBL" id="NKZ00391.1"/>
    </source>
</evidence>
<reference evidence="2 3" key="1">
    <citation type="submission" date="2020-04" db="EMBL/GenBank/DDBJ databases">
        <title>MicrobeNet Type strains.</title>
        <authorList>
            <person name="Nicholson A.C."/>
        </authorList>
    </citation>
    <scope>NUCLEOTIDE SEQUENCE [LARGE SCALE GENOMIC DNA]</scope>
    <source>
        <strain evidence="2 3">ATCC 23612</strain>
    </source>
</reference>
<sequence length="689" mass="73606">MPNRTIAFAHTAFLLLAALIAALLLATWELTIPTAQHSAVVWIVEDDGTSDSGRVAQTVERVAVEQGIAIGFTAPDVRTPESLSHLYLAVGDPDSRYADWLTEGYPSFNPATELRVHPVDALAERSPRGYYLVFGPPENARVLTEALAEHGLSSNVGGSQARLWQSFLGGPLFNVLALALLVGVTAISAGVLLGSRDYAVQRLLGRSYGRILLRDLGQVARLWGAALPTVALVTLVCLGLYNGWNQLGFFALVALVFAGILAAVALAVHAAVLGLVHTTAILPALKGRIPVRTTQTGAYLVRVPVLLLVLTVLGSVVHLAQTTREQRASLETFAQTGQTSHITLNGSVGMEDPETANSLLGPWLRRADREGRIIIADQHAPESVVPVGTGRPGFDVLVVNDTYLAEQEVVSPSGERYGPAASEDQVRVLLPRSHASHREDIERAAPDWLRLQNGGEESGASVEVLPAADGQTVFTYGSSAPFAQRELPFLRDPVVIALPNGAVLSDSAYVTYMTHEAVLFPDPSVVERAREADPRMAEYVNAVQPILNKAAGAYAADLALLRIEAFNLVAGTALLLLTGIASCVIHARTRAQTVFARHISGWGFLATHRRFLAFEAGISLGFAGWAAWDSLTTLRALRDPGRMLPPELVPTTGLEPLYAAAIAATGLVLTLGALAFFHRRIVREGSSQA</sequence>
<feature type="transmembrane region" description="Helical" evidence="1">
    <location>
        <begin position="568"/>
        <end position="589"/>
    </location>
</feature>
<feature type="transmembrane region" description="Helical" evidence="1">
    <location>
        <begin position="657"/>
        <end position="677"/>
    </location>
</feature>
<dbReference type="Proteomes" id="UP000553209">
    <property type="component" value="Unassembled WGS sequence"/>
</dbReference>
<organism evidence="2 3">
    <name type="scientific">Nocardiopsis alborubida</name>
    <dbReference type="NCBI Taxonomy" id="146802"/>
    <lineage>
        <taxon>Bacteria</taxon>
        <taxon>Bacillati</taxon>
        <taxon>Actinomycetota</taxon>
        <taxon>Actinomycetes</taxon>
        <taxon>Streptosporangiales</taxon>
        <taxon>Nocardiopsidaceae</taxon>
        <taxon>Nocardiopsis</taxon>
    </lineage>
</organism>
<keyword evidence="3" id="KW-1185">Reference proteome</keyword>
<keyword evidence="1" id="KW-0472">Membrane</keyword>
<evidence type="ECO:0000256" key="1">
    <source>
        <dbReference type="SAM" id="Phobius"/>
    </source>
</evidence>
<dbReference type="AlphaFoldDB" id="A0A7X6RRW2"/>
<protein>
    <submittedName>
        <fullName evidence="2">Uncharacterized protein</fullName>
    </submittedName>
</protein>